<keyword evidence="2" id="KW-1185">Reference proteome</keyword>
<comment type="caution">
    <text evidence="1">The sequence shown here is derived from an EMBL/GenBank/DDBJ whole genome shotgun (WGS) entry which is preliminary data.</text>
</comment>
<sequence length="331" mass="35073">MGSVMSRTPFGRALLCTDQGERVPFPGWAAWLAGVGAWAAELTAASRGGVIAVSVPAREYASILVGCGVVYAAFRPQLNAAAEGNQFENAAKLPRHQDVVRLVPTHGTGAFVGIFHGTLQDRGRKLFHVGGSWFPADRYRIDLLRWPDVGSDLHEHTGTQSIGIPDGIHELLPGPAADFCGYSALHCVIVGSVSQTQAESETLVAVTASSPPIALGALLRARAVRDIARQYRSLVLPSGDDPEKYRVLVTKRSPAVTILDGAASVCRWLGSGMAPMAIALVERHGASSEAAADLLEGHRARSLRDLPLPAGLAQVPSGIEVVAWQNRETSL</sequence>
<accession>A0ABP6ZKJ1</accession>
<protein>
    <recommendedName>
        <fullName evidence="3">AMP-dependent synthetase/ligase domain-containing protein</fullName>
    </recommendedName>
</protein>
<gene>
    <name evidence="1" type="ORF">GCM10022419_112690</name>
</gene>
<evidence type="ECO:0000313" key="1">
    <source>
        <dbReference type="EMBL" id="GAA3609180.1"/>
    </source>
</evidence>
<name>A0ABP6ZKJ1_9ACTN</name>
<evidence type="ECO:0008006" key="3">
    <source>
        <dbReference type="Google" id="ProtNLM"/>
    </source>
</evidence>
<reference evidence="2" key="1">
    <citation type="journal article" date="2019" name="Int. J. Syst. Evol. Microbiol.">
        <title>The Global Catalogue of Microorganisms (GCM) 10K type strain sequencing project: providing services to taxonomists for standard genome sequencing and annotation.</title>
        <authorList>
            <consortium name="The Broad Institute Genomics Platform"/>
            <consortium name="The Broad Institute Genome Sequencing Center for Infectious Disease"/>
            <person name="Wu L."/>
            <person name="Ma J."/>
        </authorList>
    </citation>
    <scope>NUCLEOTIDE SEQUENCE [LARGE SCALE GENOMIC DNA]</scope>
    <source>
        <strain evidence="2">JCM 17326</strain>
    </source>
</reference>
<evidence type="ECO:0000313" key="2">
    <source>
        <dbReference type="Proteomes" id="UP001500630"/>
    </source>
</evidence>
<dbReference type="Proteomes" id="UP001500630">
    <property type="component" value="Unassembled WGS sequence"/>
</dbReference>
<proteinExistence type="predicted"/>
<organism evidence="1 2">
    <name type="scientific">Nonomuraea rosea</name>
    <dbReference type="NCBI Taxonomy" id="638574"/>
    <lineage>
        <taxon>Bacteria</taxon>
        <taxon>Bacillati</taxon>
        <taxon>Actinomycetota</taxon>
        <taxon>Actinomycetes</taxon>
        <taxon>Streptosporangiales</taxon>
        <taxon>Streptosporangiaceae</taxon>
        <taxon>Nonomuraea</taxon>
    </lineage>
</organism>
<dbReference type="EMBL" id="BAABDQ010000045">
    <property type="protein sequence ID" value="GAA3609180.1"/>
    <property type="molecule type" value="Genomic_DNA"/>
</dbReference>